<proteinExistence type="predicted"/>
<evidence type="ECO:0000256" key="1">
    <source>
        <dbReference type="SAM" id="MobiDB-lite"/>
    </source>
</evidence>
<accession>A0A438HP27</accession>
<dbReference type="PANTHER" id="PTHR37610:SF47">
    <property type="entry name" value="RETROTRANSPOSON COPIA-LIKE N-TERMINAL DOMAIN-CONTAINING PROTEIN"/>
    <property type="match status" value="1"/>
</dbReference>
<organism evidence="3 4">
    <name type="scientific">Vitis vinifera</name>
    <name type="common">Grape</name>
    <dbReference type="NCBI Taxonomy" id="29760"/>
    <lineage>
        <taxon>Eukaryota</taxon>
        <taxon>Viridiplantae</taxon>
        <taxon>Streptophyta</taxon>
        <taxon>Embryophyta</taxon>
        <taxon>Tracheophyta</taxon>
        <taxon>Spermatophyta</taxon>
        <taxon>Magnoliopsida</taxon>
        <taxon>eudicotyledons</taxon>
        <taxon>Gunneridae</taxon>
        <taxon>Pentapetalae</taxon>
        <taxon>rosids</taxon>
        <taxon>Vitales</taxon>
        <taxon>Vitaceae</taxon>
        <taxon>Viteae</taxon>
        <taxon>Vitis</taxon>
    </lineage>
</organism>
<feature type="compositionally biased region" description="Polar residues" evidence="1">
    <location>
        <begin position="10"/>
        <end position="23"/>
    </location>
</feature>
<dbReference type="EMBL" id="QGNW01000196">
    <property type="protein sequence ID" value="RVW86187.1"/>
    <property type="molecule type" value="Genomic_DNA"/>
</dbReference>
<dbReference type="Pfam" id="PF14244">
    <property type="entry name" value="Retrotran_gag_3"/>
    <property type="match status" value="1"/>
</dbReference>
<evidence type="ECO:0000313" key="3">
    <source>
        <dbReference type="EMBL" id="RVW86187.1"/>
    </source>
</evidence>
<sequence>MTKYGKHDSTATVSEITSNQEAMASSNSSADSNLMPITGHKLNGNNYLQWSHSVMMFICRKGKDDYLNGVAAKPNKTDEKFKVWNAENNMVMSWLINSMTNDIGENFLLYGTTKEIWNAAKEMYSNNENTSELFEQLDLFEEHNWSYPGNGIRYRPIIERKRIYKFLIGLNKNLNEVQGRILGSKPLLHIREAFSEVRKEESQKKIMMGSQDSMTNPEISALAVRGNPSNNNDHSPKKERPWCDHCRRPGHTKDTCWKIHGKPTDCRISVSIG</sequence>
<gene>
    <name evidence="3" type="ORF">CK203_046062</name>
</gene>
<dbReference type="InterPro" id="IPR029472">
    <property type="entry name" value="Copia-like_N"/>
</dbReference>
<dbReference type="AlphaFoldDB" id="A0A438HP27"/>
<evidence type="ECO:0000313" key="4">
    <source>
        <dbReference type="Proteomes" id="UP000288805"/>
    </source>
</evidence>
<reference evidence="3 4" key="1">
    <citation type="journal article" date="2018" name="PLoS Genet.">
        <title>Population sequencing reveals clonal diversity and ancestral inbreeding in the grapevine cultivar Chardonnay.</title>
        <authorList>
            <person name="Roach M.J."/>
            <person name="Johnson D.L."/>
            <person name="Bohlmann J."/>
            <person name="van Vuuren H.J."/>
            <person name="Jones S.J."/>
            <person name="Pretorius I.S."/>
            <person name="Schmidt S.A."/>
            <person name="Borneman A.R."/>
        </authorList>
    </citation>
    <scope>NUCLEOTIDE SEQUENCE [LARGE SCALE GENOMIC DNA]</scope>
    <source>
        <strain evidence="4">cv. Chardonnay</strain>
        <tissue evidence="3">Leaf</tissue>
    </source>
</reference>
<dbReference type="PANTHER" id="PTHR37610">
    <property type="entry name" value="CCHC-TYPE DOMAIN-CONTAINING PROTEIN"/>
    <property type="match status" value="1"/>
</dbReference>
<dbReference type="Proteomes" id="UP000288805">
    <property type="component" value="Unassembled WGS sequence"/>
</dbReference>
<comment type="caution">
    <text evidence="3">The sequence shown here is derived from an EMBL/GenBank/DDBJ whole genome shotgun (WGS) entry which is preliminary data.</text>
</comment>
<evidence type="ECO:0000259" key="2">
    <source>
        <dbReference type="Pfam" id="PF14244"/>
    </source>
</evidence>
<name>A0A438HP27_VITVI</name>
<feature type="region of interest" description="Disordered" evidence="1">
    <location>
        <begin position="1"/>
        <end position="30"/>
    </location>
</feature>
<protein>
    <recommendedName>
        <fullName evidence="2">Retrotransposon Copia-like N-terminal domain-containing protein</fullName>
    </recommendedName>
</protein>
<feature type="domain" description="Retrotransposon Copia-like N-terminal" evidence="2">
    <location>
        <begin position="30"/>
        <end position="75"/>
    </location>
</feature>